<keyword evidence="1" id="KW-0802">TPR repeat</keyword>
<evidence type="ECO:0000313" key="4">
    <source>
        <dbReference type="EMBL" id="MFC3958112.1"/>
    </source>
</evidence>
<evidence type="ECO:0000256" key="1">
    <source>
        <dbReference type="PROSITE-ProRule" id="PRU00339"/>
    </source>
</evidence>
<gene>
    <name evidence="4" type="ORF">ACFOUR_06965</name>
</gene>
<organism evidence="4 5">
    <name type="scientific">Halovivax cerinus</name>
    <dbReference type="NCBI Taxonomy" id="1487865"/>
    <lineage>
        <taxon>Archaea</taxon>
        <taxon>Methanobacteriati</taxon>
        <taxon>Methanobacteriota</taxon>
        <taxon>Stenosarchaea group</taxon>
        <taxon>Halobacteria</taxon>
        <taxon>Halobacteriales</taxon>
        <taxon>Natrialbaceae</taxon>
        <taxon>Halovivax</taxon>
    </lineage>
</organism>
<dbReference type="InterPro" id="IPR001173">
    <property type="entry name" value="Glyco_trans_2-like"/>
</dbReference>
<reference evidence="4 5" key="1">
    <citation type="journal article" date="2019" name="Int. J. Syst. Evol. Microbiol.">
        <title>The Global Catalogue of Microorganisms (GCM) 10K type strain sequencing project: providing services to taxonomists for standard genome sequencing and annotation.</title>
        <authorList>
            <consortium name="The Broad Institute Genomics Platform"/>
            <consortium name="The Broad Institute Genome Sequencing Center for Infectious Disease"/>
            <person name="Wu L."/>
            <person name="Ma J."/>
        </authorList>
    </citation>
    <scope>NUCLEOTIDE SEQUENCE [LARGE SCALE GENOMIC DNA]</scope>
    <source>
        <strain evidence="4 5">IBRC-M 10256</strain>
    </source>
</reference>
<dbReference type="InterPro" id="IPR019734">
    <property type="entry name" value="TPR_rpt"/>
</dbReference>
<dbReference type="GeneID" id="73903496"/>
<keyword evidence="5" id="KW-1185">Reference proteome</keyword>
<dbReference type="InterPro" id="IPR029044">
    <property type="entry name" value="Nucleotide-diphossugar_trans"/>
</dbReference>
<feature type="domain" description="Glycosyltransferase 2-like" evidence="3">
    <location>
        <begin position="32"/>
        <end position="143"/>
    </location>
</feature>
<dbReference type="CDD" id="cd00761">
    <property type="entry name" value="Glyco_tranf_GTA_type"/>
    <property type="match status" value="1"/>
</dbReference>
<evidence type="ECO:0000313" key="5">
    <source>
        <dbReference type="Proteomes" id="UP001595846"/>
    </source>
</evidence>
<dbReference type="Proteomes" id="UP001595846">
    <property type="component" value="Unassembled WGS sequence"/>
</dbReference>
<feature type="repeat" description="TPR" evidence="1">
    <location>
        <begin position="274"/>
        <end position="307"/>
    </location>
</feature>
<evidence type="ECO:0000259" key="3">
    <source>
        <dbReference type="Pfam" id="PF00535"/>
    </source>
</evidence>
<dbReference type="PANTHER" id="PTHR43685:SF2">
    <property type="entry name" value="GLYCOSYLTRANSFERASE 2-LIKE DOMAIN-CONTAINING PROTEIN"/>
    <property type="match status" value="1"/>
</dbReference>
<dbReference type="InterPro" id="IPR050834">
    <property type="entry name" value="Glycosyltransf_2"/>
</dbReference>
<dbReference type="AlphaFoldDB" id="A0ABD5NMB3"/>
<feature type="region of interest" description="Disordered" evidence="2">
    <location>
        <begin position="1"/>
        <end position="22"/>
    </location>
</feature>
<dbReference type="PANTHER" id="PTHR43685">
    <property type="entry name" value="GLYCOSYLTRANSFERASE"/>
    <property type="match status" value="1"/>
</dbReference>
<dbReference type="EMBL" id="JBHSAQ010000002">
    <property type="protein sequence ID" value="MFC3958112.1"/>
    <property type="molecule type" value="Genomic_DNA"/>
</dbReference>
<dbReference type="SUPFAM" id="SSF53448">
    <property type="entry name" value="Nucleotide-diphospho-sugar transferases"/>
    <property type="match status" value="1"/>
</dbReference>
<accession>A0ABD5NMB3</accession>
<sequence length="345" mass="38208">MTSPLAPSRRSPTEVATRYATTDRSTDRELVSVVIPTHDRPARLRRAIRSVAAQTYGPIELIVVDDASSPPVSDDIDRVAARVDRFERHRFVTNRGGAAARNAGIEESSGEFIAFLDDDDRWDPAKLERQVPRLRAAPDDVGVVYTSVVQLDSDGEVNAVTAATESGDLTHRLLRRNVVGTVSSVLLRSDAAAAVGGFDERFPSWQDWALYLRLSKRYRFLALDEPLVVRHNAGAGQVSGDYETKRDETAPLFRRTFRPLAAREGTDDARLFDAFVEYHLGQAAIRAESYSAARRHFAAATRLAPRSLLFPLALASVACGRATYEPLERLATVLPLRRAKRALQR</sequence>
<name>A0ABD5NMB3_9EURY</name>
<dbReference type="PROSITE" id="PS50005">
    <property type="entry name" value="TPR"/>
    <property type="match status" value="1"/>
</dbReference>
<comment type="caution">
    <text evidence="4">The sequence shown here is derived from an EMBL/GenBank/DDBJ whole genome shotgun (WGS) entry which is preliminary data.</text>
</comment>
<dbReference type="RefSeq" id="WP_256530797.1">
    <property type="nucleotide sequence ID" value="NZ_CP101824.1"/>
</dbReference>
<dbReference type="Pfam" id="PF00535">
    <property type="entry name" value="Glycos_transf_2"/>
    <property type="match status" value="1"/>
</dbReference>
<dbReference type="Gene3D" id="3.90.550.10">
    <property type="entry name" value="Spore Coat Polysaccharide Biosynthesis Protein SpsA, Chain A"/>
    <property type="match status" value="1"/>
</dbReference>
<protein>
    <submittedName>
        <fullName evidence="4">Glycosyltransferase family 2 protein</fullName>
    </submittedName>
</protein>
<evidence type="ECO:0000256" key="2">
    <source>
        <dbReference type="SAM" id="MobiDB-lite"/>
    </source>
</evidence>
<proteinExistence type="predicted"/>